<dbReference type="PROSITE" id="PS51186">
    <property type="entry name" value="GNAT"/>
    <property type="match status" value="1"/>
</dbReference>
<name>A0A223XRV4_LEUME</name>
<evidence type="ECO:0000313" key="1">
    <source>
        <dbReference type="EMBL" id="MQR26781.1"/>
    </source>
</evidence>
<sequence>MKIQIKHEQGLGPIHEDALAIRKAVFIVEQGVDIKDELNDQAAEENAIHIVIYVDNKLAATARVLAESDDTWHIQRVATLFPLRGQGLGRKLMEYIETLAPSYGIQNLVLGAQVQARGFYESLGFAAIGATFFEAGIQHIHMKKEL</sequence>
<dbReference type="PANTHER" id="PTHR13355:SF11">
    <property type="entry name" value="GLUCOSAMINE 6-PHOSPHATE N-ACETYLTRANSFERASE"/>
    <property type="match status" value="1"/>
</dbReference>
<dbReference type="GO" id="GO:0004343">
    <property type="term" value="F:glucosamine 6-phosphate N-acetyltransferase activity"/>
    <property type="evidence" value="ECO:0007669"/>
    <property type="project" value="TreeGrafter"/>
</dbReference>
<dbReference type="RefSeq" id="WP_010287964.1">
    <property type="nucleotide sequence ID" value="NZ_AP017936.1"/>
</dbReference>
<dbReference type="CDD" id="cd04301">
    <property type="entry name" value="NAT_SF"/>
    <property type="match status" value="1"/>
</dbReference>
<dbReference type="GeneID" id="29577526"/>
<dbReference type="OMA" id="PHVEMRK"/>
<comment type="caution">
    <text evidence="1">The sequence shown here is derived from an EMBL/GenBank/DDBJ whole genome shotgun (WGS) entry which is preliminary data.</text>
</comment>
<protein>
    <submittedName>
        <fullName evidence="1">GNAT family N-acetyltransferase</fullName>
    </submittedName>
</protein>
<keyword evidence="1" id="KW-0808">Transferase</keyword>
<dbReference type="Proteomes" id="UP000469952">
    <property type="component" value="Unassembled WGS sequence"/>
</dbReference>
<dbReference type="Gene3D" id="3.40.630.30">
    <property type="match status" value="1"/>
</dbReference>
<reference evidence="1 2" key="1">
    <citation type="submission" date="2019-10" db="EMBL/GenBank/DDBJ databases">
        <title>WGS of Leuconostoc mesenteroides.</title>
        <authorList>
            <person name="Melo Bolivar J."/>
            <person name="Marino-Ramirez L."/>
            <person name="Villamil Diaz L.M."/>
        </authorList>
    </citation>
    <scope>NUCLEOTIDE SEQUENCE [LARGE SCALE GENOMIC DNA]</scope>
    <source>
        <strain evidence="1 2">M11</strain>
    </source>
</reference>
<evidence type="ECO:0000313" key="2">
    <source>
        <dbReference type="Proteomes" id="UP000469952"/>
    </source>
</evidence>
<dbReference type="PANTHER" id="PTHR13355">
    <property type="entry name" value="GLUCOSAMINE 6-PHOSPHATE N-ACETYLTRANSFERASE"/>
    <property type="match status" value="1"/>
</dbReference>
<dbReference type="EMBL" id="WIPA01000007">
    <property type="protein sequence ID" value="MQR26781.1"/>
    <property type="molecule type" value="Genomic_DNA"/>
</dbReference>
<dbReference type="AlphaFoldDB" id="A0A223XRV4"/>
<dbReference type="OrthoDB" id="9796171at2"/>
<proteinExistence type="predicted"/>
<dbReference type="STRING" id="1245.ARA02_00210"/>
<dbReference type="Pfam" id="PF13673">
    <property type="entry name" value="Acetyltransf_10"/>
    <property type="match status" value="1"/>
</dbReference>
<gene>
    <name evidence="1" type="ORF">GFV13_05770</name>
</gene>
<dbReference type="SUPFAM" id="SSF55729">
    <property type="entry name" value="Acyl-CoA N-acyltransferases (Nat)"/>
    <property type="match status" value="1"/>
</dbReference>
<dbReference type="InterPro" id="IPR016181">
    <property type="entry name" value="Acyl_CoA_acyltransferase"/>
</dbReference>
<dbReference type="InterPro" id="IPR000182">
    <property type="entry name" value="GNAT_dom"/>
</dbReference>
<dbReference type="InterPro" id="IPR039143">
    <property type="entry name" value="GNPNAT1-like"/>
</dbReference>
<accession>A0A223XRV4</accession>
<organism evidence="1 2">
    <name type="scientific">Leuconostoc mesenteroides</name>
    <dbReference type="NCBI Taxonomy" id="1245"/>
    <lineage>
        <taxon>Bacteria</taxon>
        <taxon>Bacillati</taxon>
        <taxon>Bacillota</taxon>
        <taxon>Bacilli</taxon>
        <taxon>Lactobacillales</taxon>
        <taxon>Lactobacillaceae</taxon>
        <taxon>Leuconostoc</taxon>
    </lineage>
</organism>